<accession>A0A0W7YYP8</accession>
<proteinExistence type="predicted"/>
<dbReference type="Proteomes" id="UP000242792">
    <property type="component" value="Chromosome"/>
</dbReference>
<dbReference type="AlphaFoldDB" id="A0A0W7YYP8"/>
<reference evidence="2 3" key="1">
    <citation type="submission" date="2015-12" db="EMBL/GenBank/DDBJ databases">
        <title>Complete genome sequence of a multi-drug resistant strain Acidovorax sp. 12322-1.</title>
        <authorList>
            <person name="Ming D."/>
            <person name="Wang M."/>
            <person name="Hu S."/>
            <person name="Zhou Y."/>
            <person name="Jiang T."/>
        </authorList>
    </citation>
    <scope>NUCLEOTIDE SEQUENCE [LARGE SCALE GENOMIC DNA]</scope>
    <source>
        <strain evidence="2 3">12322-1</strain>
    </source>
</reference>
<gene>
    <name evidence="2" type="ORF">AS359_12495</name>
    <name evidence="1" type="ORF">B5M06_02840</name>
</gene>
<dbReference type="PROSITE" id="PS51257">
    <property type="entry name" value="PROKAR_LIPOPROTEIN"/>
    <property type="match status" value="1"/>
</dbReference>
<accession>A0A1V3TPR5</accession>
<evidence type="ECO:0000313" key="3">
    <source>
        <dbReference type="Proteomes" id="UP000053300"/>
    </source>
</evidence>
<evidence type="ECO:0000313" key="4">
    <source>
        <dbReference type="Proteomes" id="UP000242792"/>
    </source>
</evidence>
<dbReference type="OrthoDB" id="7067762at2"/>
<dbReference type="KEGG" id="cke:B5M06_02840"/>
<dbReference type="STRING" id="225992.B5M06_02840"/>
<dbReference type="EMBL" id="CP020121">
    <property type="protein sequence ID" value="AQZ97358.1"/>
    <property type="molecule type" value="Genomic_DNA"/>
</dbReference>
<evidence type="ECO:0000313" key="1">
    <source>
        <dbReference type="EMBL" id="AQZ97358.1"/>
    </source>
</evidence>
<evidence type="ECO:0008006" key="5">
    <source>
        <dbReference type="Google" id="ProtNLM"/>
    </source>
</evidence>
<dbReference type="Proteomes" id="UP000053300">
    <property type="component" value="Unassembled WGS sequence"/>
</dbReference>
<sequence length="207" mass="22545">MSKQLAILAVLGTVTLAACGSKTDANEKNFGAALSQYFEKKGQLCLNQYRDFPVAVTEMDMRLQKTMQSGTANQMAALEAAGLVKCEAVDKGQRCSLTDAAKPFVREKEATSWGLNGSQKVTQTDLCWGQKSLDKVVKWEGPMKLGDYQEAGITYTYKVNNLADWAKKPEVQAAFPVVKSILDGVGNKESKHAVKLTSQGWEAKGLD</sequence>
<dbReference type="EMBL" id="LPXH01000033">
    <property type="protein sequence ID" value="KUF40158.1"/>
    <property type="molecule type" value="Genomic_DNA"/>
</dbReference>
<evidence type="ECO:0000313" key="2">
    <source>
        <dbReference type="EMBL" id="KUF40158.1"/>
    </source>
</evidence>
<keyword evidence="3" id="KW-1185">Reference proteome</keyword>
<accession>A0A1V0BBN5</accession>
<reference evidence="1 4" key="2">
    <citation type="submission" date="2017-03" db="EMBL/GenBank/DDBJ databases">
        <title>Rapid Whole Genome Sequencing of Comamonas kerstersii Causing Continuous ambulatory Peritoneal Dialysis-Associated Peritonitis.</title>
        <authorList>
            <person name="Zheng B."/>
        </authorList>
    </citation>
    <scope>NUCLEOTIDE SEQUENCE [LARGE SCALE GENOMIC DNA]</scope>
    <source>
        <strain evidence="1 4">8943</strain>
    </source>
</reference>
<protein>
    <recommendedName>
        <fullName evidence="5">Lipoprotein</fullName>
    </recommendedName>
</protein>
<organism evidence="2 3">
    <name type="scientific">Comamonas kerstersii</name>
    <dbReference type="NCBI Taxonomy" id="225992"/>
    <lineage>
        <taxon>Bacteria</taxon>
        <taxon>Pseudomonadati</taxon>
        <taxon>Pseudomonadota</taxon>
        <taxon>Betaproteobacteria</taxon>
        <taxon>Burkholderiales</taxon>
        <taxon>Comamonadaceae</taxon>
        <taxon>Comamonas</taxon>
    </lineage>
</organism>
<name>A0A0W7YYP8_9BURK</name>